<keyword evidence="3" id="KW-1185">Reference proteome</keyword>
<evidence type="ECO:0000256" key="1">
    <source>
        <dbReference type="SAM" id="Phobius"/>
    </source>
</evidence>
<sequence>MDQFLTALLSPATLPGTVLLGLCLAYWSFVIVGAVDLDMFDIDLDLDLDLEFDAEQAAPSVADWGALSLKFLNIGDVPLMIWLTAFGLSYWTASMLIDQGVNYDLAWIPILGAIARAFALGVVGAKVMTQPLRGKFKEVETIDAGKLIGRRCEVETSIVDSDFGRIRINEDGAPLMLNARTHGEPIAKGSAATVVDYDPEQRLYWIEPVPLKPNDGPASQGEPENS</sequence>
<dbReference type="Proteomes" id="UP000317318">
    <property type="component" value="Chromosome"/>
</dbReference>
<dbReference type="EMBL" id="CP036268">
    <property type="protein sequence ID" value="QDT38626.1"/>
    <property type="molecule type" value="Genomic_DNA"/>
</dbReference>
<evidence type="ECO:0000313" key="2">
    <source>
        <dbReference type="EMBL" id="QDT38626.1"/>
    </source>
</evidence>
<keyword evidence="1" id="KW-0472">Membrane</keyword>
<gene>
    <name evidence="2" type="ORF">Pan189_30210</name>
</gene>
<dbReference type="KEGG" id="svp:Pan189_30210"/>
<keyword evidence="1" id="KW-0812">Transmembrane</keyword>
<evidence type="ECO:0008006" key="4">
    <source>
        <dbReference type="Google" id="ProtNLM"/>
    </source>
</evidence>
<reference evidence="2 3" key="1">
    <citation type="submission" date="2019-02" db="EMBL/GenBank/DDBJ databases">
        <title>Deep-cultivation of Planctomycetes and their phenomic and genomic characterization uncovers novel biology.</title>
        <authorList>
            <person name="Wiegand S."/>
            <person name="Jogler M."/>
            <person name="Boedeker C."/>
            <person name="Pinto D."/>
            <person name="Vollmers J."/>
            <person name="Rivas-Marin E."/>
            <person name="Kohn T."/>
            <person name="Peeters S.H."/>
            <person name="Heuer A."/>
            <person name="Rast P."/>
            <person name="Oberbeckmann S."/>
            <person name="Bunk B."/>
            <person name="Jeske O."/>
            <person name="Meyerdierks A."/>
            <person name="Storesund J.E."/>
            <person name="Kallscheuer N."/>
            <person name="Luecker S."/>
            <person name="Lage O.M."/>
            <person name="Pohl T."/>
            <person name="Merkel B.J."/>
            <person name="Hornburger P."/>
            <person name="Mueller R.-W."/>
            <person name="Bruemmer F."/>
            <person name="Labrenz M."/>
            <person name="Spormann A.M."/>
            <person name="Op den Camp H."/>
            <person name="Overmann J."/>
            <person name="Amann R."/>
            <person name="Jetten M.S.M."/>
            <person name="Mascher T."/>
            <person name="Medema M.H."/>
            <person name="Devos D.P."/>
            <person name="Kaster A.-K."/>
            <person name="Ovreas L."/>
            <person name="Rohde M."/>
            <person name="Galperin M.Y."/>
            <person name="Jogler C."/>
        </authorList>
    </citation>
    <scope>NUCLEOTIDE SEQUENCE [LARGE SCALE GENOMIC DNA]</scope>
    <source>
        <strain evidence="2 3">Pan189</strain>
    </source>
</reference>
<keyword evidence="1" id="KW-1133">Transmembrane helix</keyword>
<dbReference type="RefSeq" id="WP_145364715.1">
    <property type="nucleotide sequence ID" value="NZ_CP036268.1"/>
</dbReference>
<feature type="transmembrane region" description="Helical" evidence="1">
    <location>
        <begin position="77"/>
        <end position="93"/>
    </location>
</feature>
<accession>A0A517R428</accession>
<organism evidence="2 3">
    <name type="scientific">Stratiformator vulcanicus</name>
    <dbReference type="NCBI Taxonomy" id="2527980"/>
    <lineage>
        <taxon>Bacteria</taxon>
        <taxon>Pseudomonadati</taxon>
        <taxon>Planctomycetota</taxon>
        <taxon>Planctomycetia</taxon>
        <taxon>Planctomycetales</taxon>
        <taxon>Planctomycetaceae</taxon>
        <taxon>Stratiformator</taxon>
    </lineage>
</organism>
<dbReference type="Gene3D" id="2.40.50.140">
    <property type="entry name" value="Nucleic acid-binding proteins"/>
    <property type="match status" value="1"/>
</dbReference>
<feature type="transmembrane region" description="Helical" evidence="1">
    <location>
        <begin position="105"/>
        <end position="127"/>
    </location>
</feature>
<protein>
    <recommendedName>
        <fullName evidence="4">Inner membrane protein YqiJ</fullName>
    </recommendedName>
</protein>
<dbReference type="AlphaFoldDB" id="A0A517R428"/>
<dbReference type="OrthoDB" id="284164at2"/>
<proteinExistence type="predicted"/>
<dbReference type="InterPro" id="IPR012340">
    <property type="entry name" value="NA-bd_OB-fold"/>
</dbReference>
<feature type="transmembrane region" description="Helical" evidence="1">
    <location>
        <begin position="12"/>
        <end position="35"/>
    </location>
</feature>
<evidence type="ECO:0000313" key="3">
    <source>
        <dbReference type="Proteomes" id="UP000317318"/>
    </source>
</evidence>
<name>A0A517R428_9PLAN</name>